<organism evidence="2 3">
    <name type="scientific">Leersia perrieri</name>
    <dbReference type="NCBI Taxonomy" id="77586"/>
    <lineage>
        <taxon>Eukaryota</taxon>
        <taxon>Viridiplantae</taxon>
        <taxon>Streptophyta</taxon>
        <taxon>Embryophyta</taxon>
        <taxon>Tracheophyta</taxon>
        <taxon>Spermatophyta</taxon>
        <taxon>Magnoliopsida</taxon>
        <taxon>Liliopsida</taxon>
        <taxon>Poales</taxon>
        <taxon>Poaceae</taxon>
        <taxon>BOP clade</taxon>
        <taxon>Oryzoideae</taxon>
        <taxon>Oryzeae</taxon>
        <taxon>Oryzinae</taxon>
        <taxon>Leersia</taxon>
    </lineage>
</organism>
<reference evidence="2 3" key="1">
    <citation type="submission" date="2012-08" db="EMBL/GenBank/DDBJ databases">
        <title>Oryza genome evolution.</title>
        <authorList>
            <person name="Wing R.A."/>
        </authorList>
    </citation>
    <scope>NUCLEOTIDE SEQUENCE</scope>
</reference>
<reference evidence="3" key="2">
    <citation type="submission" date="2013-12" db="EMBL/GenBank/DDBJ databases">
        <authorList>
            <person name="Yu Y."/>
            <person name="Lee S."/>
            <person name="de Baynast K."/>
            <person name="Wissotski M."/>
            <person name="Liu L."/>
            <person name="Talag J."/>
            <person name="Goicoechea J."/>
            <person name="Angelova A."/>
            <person name="Jetty R."/>
            <person name="Kudrna D."/>
            <person name="Golser W."/>
            <person name="Rivera L."/>
            <person name="Zhang J."/>
            <person name="Wing R."/>
        </authorList>
    </citation>
    <scope>NUCLEOTIDE SEQUENCE</scope>
</reference>
<dbReference type="EnsemblPlants" id="LPERR02G12680.1">
    <property type="protein sequence ID" value="LPERR02G12680.1"/>
    <property type="gene ID" value="LPERR02G12680"/>
</dbReference>
<dbReference type="Proteomes" id="UP000032180">
    <property type="component" value="Chromosome 2"/>
</dbReference>
<keyword evidence="3" id="KW-1185">Reference proteome</keyword>
<reference evidence="2" key="3">
    <citation type="submission" date="2015-04" db="UniProtKB">
        <authorList>
            <consortium name="EnsemblPlants"/>
        </authorList>
    </citation>
    <scope>IDENTIFICATION</scope>
</reference>
<feature type="region of interest" description="Disordered" evidence="1">
    <location>
        <begin position="1"/>
        <end position="53"/>
    </location>
</feature>
<accession>A0A0D9VFP9</accession>
<dbReference type="Gramene" id="LPERR02G12680.1">
    <property type="protein sequence ID" value="LPERR02G12680.1"/>
    <property type="gene ID" value="LPERR02G12680"/>
</dbReference>
<dbReference type="AlphaFoldDB" id="A0A0D9VFP9"/>
<evidence type="ECO:0000256" key="1">
    <source>
        <dbReference type="SAM" id="MobiDB-lite"/>
    </source>
</evidence>
<sequence length="80" mass="8314">MTRAPRRKRRPQHRCTSSSSRGDGAAGSRAERARVGNLPAKSRKNKGGTPLASDAAAAAPTRALGRAVGLAATALPFMNF</sequence>
<protein>
    <submittedName>
        <fullName evidence="2">Uncharacterized protein</fullName>
    </submittedName>
</protein>
<feature type="compositionally biased region" description="Basic residues" evidence="1">
    <location>
        <begin position="1"/>
        <end position="13"/>
    </location>
</feature>
<evidence type="ECO:0000313" key="2">
    <source>
        <dbReference type="EnsemblPlants" id="LPERR02G12680.1"/>
    </source>
</evidence>
<name>A0A0D9VFP9_9ORYZ</name>
<dbReference type="HOGENOM" id="CLU_2593218_0_0_1"/>
<feature type="compositionally biased region" description="Low complexity" evidence="1">
    <location>
        <begin position="17"/>
        <end position="28"/>
    </location>
</feature>
<proteinExistence type="predicted"/>
<evidence type="ECO:0000313" key="3">
    <source>
        <dbReference type="Proteomes" id="UP000032180"/>
    </source>
</evidence>